<organism evidence="3 4">
    <name type="scientific">Marinobacter nauticus</name>
    <name type="common">Marinobacter hydrocarbonoclasticus</name>
    <name type="synonym">Marinobacter aquaeolei</name>
    <dbReference type="NCBI Taxonomy" id="2743"/>
    <lineage>
        <taxon>Bacteria</taxon>
        <taxon>Pseudomonadati</taxon>
        <taxon>Pseudomonadota</taxon>
        <taxon>Gammaproteobacteria</taxon>
        <taxon>Pseudomonadales</taxon>
        <taxon>Marinobacteraceae</taxon>
        <taxon>Marinobacter</taxon>
    </lineage>
</organism>
<evidence type="ECO:0000313" key="2">
    <source>
        <dbReference type="EMBL" id="RBP74122.1"/>
    </source>
</evidence>
<dbReference type="EMBL" id="QPJB01000005">
    <property type="protein sequence ID" value="RCW34871.1"/>
    <property type="molecule type" value="Genomic_DNA"/>
</dbReference>
<protein>
    <submittedName>
        <fullName evidence="3">Uncharacterized protein</fullName>
    </submittedName>
</protein>
<proteinExistence type="predicted"/>
<reference evidence="3 4" key="1">
    <citation type="submission" date="2018-07" db="EMBL/GenBank/DDBJ databases">
        <title>Freshwater and sediment microbial communities from various areas in North America, analyzing microbe dynamics in response to fracking.</title>
        <authorList>
            <person name="Lamendella R."/>
        </authorList>
    </citation>
    <scope>NUCLEOTIDE SEQUENCE [LARGE SCALE GENOMIC DNA]</scope>
    <source>
        <strain evidence="3 4">114E</strain>
        <strain evidence="2 5">114E_o</strain>
    </source>
</reference>
<evidence type="ECO:0000313" key="4">
    <source>
        <dbReference type="Proteomes" id="UP000252795"/>
    </source>
</evidence>
<feature type="transmembrane region" description="Helical" evidence="1">
    <location>
        <begin position="244"/>
        <end position="262"/>
    </location>
</feature>
<keyword evidence="1" id="KW-0812">Transmembrane</keyword>
<feature type="transmembrane region" description="Helical" evidence="1">
    <location>
        <begin position="121"/>
        <end position="147"/>
    </location>
</feature>
<dbReference type="Proteomes" id="UP000252795">
    <property type="component" value="Unassembled WGS sequence"/>
</dbReference>
<gene>
    <name evidence="3" type="ORF">DET51_105247</name>
    <name evidence="2" type="ORF">DET64_105248</name>
</gene>
<feature type="transmembrane region" description="Helical" evidence="1">
    <location>
        <begin position="429"/>
        <end position="447"/>
    </location>
</feature>
<feature type="transmembrane region" description="Helical" evidence="1">
    <location>
        <begin position="20"/>
        <end position="45"/>
    </location>
</feature>
<keyword evidence="1" id="KW-1133">Transmembrane helix</keyword>
<comment type="caution">
    <text evidence="3">The sequence shown here is derived from an EMBL/GenBank/DDBJ whole genome shotgun (WGS) entry which is preliminary data.</text>
</comment>
<evidence type="ECO:0000256" key="1">
    <source>
        <dbReference type="SAM" id="Phobius"/>
    </source>
</evidence>
<name>A0A368V777_MARNT</name>
<evidence type="ECO:0000313" key="5">
    <source>
        <dbReference type="Proteomes" id="UP000253065"/>
    </source>
</evidence>
<keyword evidence="5" id="KW-1185">Reference proteome</keyword>
<dbReference type="EMBL" id="QNSA01000005">
    <property type="protein sequence ID" value="RBP74122.1"/>
    <property type="molecule type" value="Genomic_DNA"/>
</dbReference>
<keyword evidence="1" id="KW-0472">Membrane</keyword>
<feature type="transmembrane region" description="Helical" evidence="1">
    <location>
        <begin position="308"/>
        <end position="327"/>
    </location>
</feature>
<accession>A0A368V777</accession>
<feature type="transmembrane region" description="Helical" evidence="1">
    <location>
        <begin position="384"/>
        <end position="408"/>
    </location>
</feature>
<dbReference type="GeneID" id="31821498"/>
<feature type="transmembrane region" description="Helical" evidence="1">
    <location>
        <begin position="268"/>
        <end position="287"/>
    </location>
</feature>
<dbReference type="Proteomes" id="UP000253065">
    <property type="component" value="Unassembled WGS sequence"/>
</dbReference>
<feature type="transmembrane region" description="Helical" evidence="1">
    <location>
        <begin position="82"/>
        <end position="100"/>
    </location>
</feature>
<feature type="transmembrane region" description="Helical" evidence="1">
    <location>
        <begin position="52"/>
        <end position="70"/>
    </location>
</feature>
<sequence>MVEVPLFASLRSVLGYTALASAAAVFLPGHSQLTAGLAILVIALGWQTLRPIARVIASLVVCVLLLAGLYNGQVLSSAFDGMAAITGLVLSVMFLSSVLGKSRDLEVISRSLFRGQSLVRYLGLSIGTSTLSVPLNFGSIGLVAPMIGSRIRNGGESMATRNAARAVIRGFGASPMGSPLSVAVVMTVTLLPGLESWDLLAWSVPFALLYLTVGACFREKEISDEPESFSPQDRPEPQAKVVGSWLRFLGLALLISGSSFVLNAWFGYRYSQAVTVSCLAVAVVILITQRVLQPGDALPSMANVSNELAIMGGASFLGGALVATAMNSLGNDVFLPGAAYPLIALCVPWLFYLGGTVGVNPIVSATVVGGILGPIWPFDAIVGLGLAMVTGWGITIAGTPYSANALLLERFTAYGARRAAYGWNLRYSLLFLGLSGCLCAALVYSALR</sequence>
<dbReference type="AlphaFoldDB" id="A0A368V777"/>
<evidence type="ECO:0000313" key="3">
    <source>
        <dbReference type="EMBL" id="RCW34871.1"/>
    </source>
</evidence>
<dbReference type="RefSeq" id="WP_014421691.1">
    <property type="nucleotide sequence ID" value="NZ_CALIOX010000011.1"/>
</dbReference>